<accession>A0A0T6B0N0</accession>
<keyword evidence="3" id="KW-1185">Reference proteome</keyword>
<feature type="domain" description="PX" evidence="1">
    <location>
        <begin position="5"/>
        <end position="128"/>
    </location>
</feature>
<evidence type="ECO:0000313" key="3">
    <source>
        <dbReference type="Proteomes" id="UP000051574"/>
    </source>
</evidence>
<dbReference type="OrthoDB" id="1278353at2759"/>
<dbReference type="InterPro" id="IPR001683">
    <property type="entry name" value="PX_dom"/>
</dbReference>
<dbReference type="InterPro" id="IPR036181">
    <property type="entry name" value="MIT_dom_sf"/>
</dbReference>
<dbReference type="PANTHER" id="PTHR15508">
    <property type="entry name" value="RIBOSOMAL PROTEIN S6 KINASE"/>
    <property type="match status" value="1"/>
</dbReference>
<dbReference type="InterPro" id="IPR007330">
    <property type="entry name" value="MIT_dom"/>
</dbReference>
<dbReference type="Gene3D" id="1.20.58.80">
    <property type="entry name" value="Phosphotransferase system, lactose/cellobiose-type IIA subunit"/>
    <property type="match status" value="1"/>
</dbReference>
<dbReference type="Proteomes" id="UP000051574">
    <property type="component" value="Unassembled WGS sequence"/>
</dbReference>
<dbReference type="InterPro" id="IPR036871">
    <property type="entry name" value="PX_dom_sf"/>
</dbReference>
<evidence type="ECO:0000313" key="2">
    <source>
        <dbReference type="EMBL" id="KRT80904.1"/>
    </source>
</evidence>
<dbReference type="GO" id="GO:0035091">
    <property type="term" value="F:phosphatidylinositol binding"/>
    <property type="evidence" value="ECO:0007669"/>
    <property type="project" value="InterPro"/>
</dbReference>
<feature type="non-terminal residue" evidence="2">
    <location>
        <position position="332"/>
    </location>
</feature>
<evidence type="ECO:0000259" key="1">
    <source>
        <dbReference type="PROSITE" id="PS50195"/>
    </source>
</evidence>
<organism evidence="2 3">
    <name type="scientific">Oryctes borbonicus</name>
    <dbReference type="NCBI Taxonomy" id="1629725"/>
    <lineage>
        <taxon>Eukaryota</taxon>
        <taxon>Metazoa</taxon>
        <taxon>Ecdysozoa</taxon>
        <taxon>Arthropoda</taxon>
        <taxon>Hexapoda</taxon>
        <taxon>Insecta</taxon>
        <taxon>Pterygota</taxon>
        <taxon>Neoptera</taxon>
        <taxon>Endopterygota</taxon>
        <taxon>Coleoptera</taxon>
        <taxon>Polyphaga</taxon>
        <taxon>Scarabaeiformia</taxon>
        <taxon>Scarabaeidae</taxon>
        <taxon>Dynastinae</taxon>
        <taxon>Oryctes</taxon>
    </lineage>
</organism>
<dbReference type="CDD" id="cd02677">
    <property type="entry name" value="MIT_SNX15"/>
    <property type="match status" value="1"/>
</dbReference>
<dbReference type="PANTHER" id="PTHR15508:SF8">
    <property type="entry name" value="LD24550P"/>
    <property type="match status" value="1"/>
</dbReference>
<sequence length="332" mass="38297">MVSHANKWIRIYDIPETSQHKKGFTIYKIISMLYPESCPDAVTKITVWKRYNEFKKLYRELKSKHRSLRLAHKFPTLPNHPFFKRFNADVILERRVAILTFLEYIAQEPELFTCDVFVKFFESSHMPSNLLSGSINSIRADLHLPCEPEYFSYSSISSEDEHTLSDTDSISTLSSVNASTQVVDLLADPLRKSTTSLTKLSKKVSIDSLAPVSEDVDSTSIQPETPSLSNADFSNEYIVDAAMYITEATEMELAKDYEKAFSVYKRGIDILLSNVRYDTDFDRREKVRFKVDRYLLRAEKIYNVYLSPEIRQINEITKSESESTVQKSLAEQ</sequence>
<gene>
    <name evidence="2" type="ORF">AMK59_5148</name>
</gene>
<reference evidence="2 3" key="1">
    <citation type="submission" date="2015-09" db="EMBL/GenBank/DDBJ databases">
        <title>Draft genome of the scarab beetle Oryctes borbonicus.</title>
        <authorList>
            <person name="Meyer J.M."/>
            <person name="Markov G.V."/>
            <person name="Baskaran P."/>
            <person name="Herrmann M."/>
            <person name="Sommer R.J."/>
            <person name="Roedelsperger C."/>
        </authorList>
    </citation>
    <scope>NUCLEOTIDE SEQUENCE [LARGE SCALE GENOMIC DNA]</scope>
    <source>
        <strain evidence="2">OB123</strain>
        <tissue evidence="2">Whole animal</tissue>
    </source>
</reference>
<dbReference type="InterPro" id="IPR051866">
    <property type="entry name" value="Intracell_Sig-Traffick_Protein"/>
</dbReference>
<proteinExistence type="predicted"/>
<dbReference type="SUPFAM" id="SSF116846">
    <property type="entry name" value="MIT domain"/>
    <property type="match status" value="1"/>
</dbReference>
<dbReference type="AlphaFoldDB" id="A0A0T6B0N0"/>
<dbReference type="Pfam" id="PF00787">
    <property type="entry name" value="PX"/>
    <property type="match status" value="1"/>
</dbReference>
<dbReference type="Pfam" id="PF04212">
    <property type="entry name" value="MIT"/>
    <property type="match status" value="1"/>
</dbReference>
<comment type="caution">
    <text evidence="2">The sequence shown here is derived from an EMBL/GenBank/DDBJ whole genome shotgun (WGS) entry which is preliminary data.</text>
</comment>
<dbReference type="PROSITE" id="PS50195">
    <property type="entry name" value="PX"/>
    <property type="match status" value="1"/>
</dbReference>
<dbReference type="SUPFAM" id="SSF64268">
    <property type="entry name" value="PX domain"/>
    <property type="match status" value="1"/>
</dbReference>
<dbReference type="SMART" id="SM00312">
    <property type="entry name" value="PX"/>
    <property type="match status" value="1"/>
</dbReference>
<dbReference type="SMART" id="SM00745">
    <property type="entry name" value="MIT"/>
    <property type="match status" value="1"/>
</dbReference>
<dbReference type="Gene3D" id="3.30.1520.10">
    <property type="entry name" value="Phox-like domain"/>
    <property type="match status" value="1"/>
</dbReference>
<protein>
    <recommendedName>
        <fullName evidence="1">PX domain-containing protein</fullName>
    </recommendedName>
</protein>
<name>A0A0T6B0N0_9SCAR</name>
<dbReference type="EMBL" id="LJIG01016337">
    <property type="protein sequence ID" value="KRT80904.1"/>
    <property type="molecule type" value="Genomic_DNA"/>
</dbReference>